<feature type="signal peptide" evidence="2">
    <location>
        <begin position="1"/>
        <end position="24"/>
    </location>
</feature>
<feature type="region of interest" description="Disordered" evidence="1">
    <location>
        <begin position="581"/>
        <end position="611"/>
    </location>
</feature>
<evidence type="ECO:0000256" key="2">
    <source>
        <dbReference type="SAM" id="SignalP"/>
    </source>
</evidence>
<feature type="region of interest" description="Disordered" evidence="1">
    <location>
        <begin position="46"/>
        <end position="68"/>
    </location>
</feature>
<keyword evidence="2" id="KW-0732">Signal</keyword>
<comment type="caution">
    <text evidence="3">The sequence shown here is derived from an EMBL/GenBank/DDBJ whole genome shotgun (WGS) entry which is preliminary data.</text>
</comment>
<accession>A0ABN8MUX4</accession>
<organism evidence="3 4">
    <name type="scientific">Porites lobata</name>
    <dbReference type="NCBI Taxonomy" id="104759"/>
    <lineage>
        <taxon>Eukaryota</taxon>
        <taxon>Metazoa</taxon>
        <taxon>Cnidaria</taxon>
        <taxon>Anthozoa</taxon>
        <taxon>Hexacorallia</taxon>
        <taxon>Scleractinia</taxon>
        <taxon>Fungiina</taxon>
        <taxon>Poritidae</taxon>
        <taxon>Porites</taxon>
    </lineage>
</organism>
<dbReference type="EMBL" id="CALNXK010000003">
    <property type="protein sequence ID" value="CAH3034919.1"/>
    <property type="molecule type" value="Genomic_DNA"/>
</dbReference>
<proteinExistence type="predicted"/>
<reference evidence="3 4" key="1">
    <citation type="submission" date="2022-05" db="EMBL/GenBank/DDBJ databases">
        <authorList>
            <consortium name="Genoscope - CEA"/>
            <person name="William W."/>
        </authorList>
    </citation>
    <scope>NUCLEOTIDE SEQUENCE [LARGE SCALE GENOMIC DNA]</scope>
</reference>
<feature type="region of interest" description="Disordered" evidence="1">
    <location>
        <begin position="1261"/>
        <end position="1281"/>
    </location>
</feature>
<feature type="region of interest" description="Disordered" evidence="1">
    <location>
        <begin position="1021"/>
        <end position="1040"/>
    </location>
</feature>
<evidence type="ECO:0000313" key="4">
    <source>
        <dbReference type="Proteomes" id="UP001159405"/>
    </source>
</evidence>
<feature type="compositionally biased region" description="Low complexity" evidence="1">
    <location>
        <begin position="645"/>
        <end position="662"/>
    </location>
</feature>
<feature type="compositionally biased region" description="Basic residues" evidence="1">
    <location>
        <begin position="1271"/>
        <end position="1281"/>
    </location>
</feature>
<feature type="compositionally biased region" description="Basic and acidic residues" evidence="1">
    <location>
        <begin position="584"/>
        <end position="594"/>
    </location>
</feature>
<evidence type="ECO:0000256" key="1">
    <source>
        <dbReference type="SAM" id="MobiDB-lite"/>
    </source>
</evidence>
<feature type="region of interest" description="Disordered" evidence="1">
    <location>
        <begin position="723"/>
        <end position="764"/>
    </location>
</feature>
<keyword evidence="4" id="KW-1185">Reference proteome</keyword>
<evidence type="ECO:0000313" key="3">
    <source>
        <dbReference type="EMBL" id="CAH3034919.1"/>
    </source>
</evidence>
<dbReference type="Proteomes" id="UP001159405">
    <property type="component" value="Unassembled WGS sequence"/>
</dbReference>
<feature type="chain" id="PRO_5046924424" evidence="2">
    <location>
        <begin position="25"/>
        <end position="1281"/>
    </location>
</feature>
<sequence length="1281" mass="139760">MAGLPSIILVFLTFLSVYLYGINGRPNNLEDVYAAENRITFEGNNLIKKSKTKSGEPEKGRNSHRGNKKQVIDAFHLGPYHHGHPWGTMSHWPGYHWGGGHHGGWTGYPILGGWHRSHISKKGSKPSAHKSALKRQMLSAYAYPMAGAVYPYLGFAAVPFTPAPFSWGYGMYRSSIPEVTSQGFTRSSVKGPTANKRWWPGYMGGWGGWGIGNSGYPGWGPLGDDIWGRSFDLADPSHGWGVDIGGTYHPFLRAEIPGRNNDKENKADKRWWPGYMGGWGGWGLGNTGYPGWGPLGADLAYGFNPYGYGHRLGHFGYGYGLGPYGFGHGFGLGYGYSHGLGLGYRRDTSGKKGAKAEEGPKRQFIHGPYGALDYPWDDYGFGFPYGPYGSFGSPFVGRGAYVPYPEALYGGYPHWGYGAYPFFNGFHMGHNFYKSNIPSKDSKKVRKERKKEEGAIGRHLVHNFHPGRYGWGGALYPGHGYHSVFPLLGAFTYGGLYGGYYGPYGPPRGAFGPYYRSKVPDSPENANSRQVVNYHPGCYGWGGCMYPGCGCIGGWKWPVPCHFLHHSHHCVPCWTRSNSPKAQNVKEEKGKVRQDIFGPDSDVKDPTTSPHLEGAELLHQEMQSLAMGYPGIEKIQTPMGESNPAPQEYANQENENNQAPEETPSDETAGENTAQATPEVATVVAGQEGMGATENPNDLGSMLGNVETGPQQQSTNDIMSSFNMNPSEGEMPADSFGDTGNPNVPSMYGQESDGQTTEGASRRADIPSMDDRAVVKKQAVSYPYNYFYPGYMMSHSVTPYFHYTPVNYVAAQHMMTYPTSYPMVHPYSMVGPQLLNHRSHSIHVGAPDVNIDVHTTREHVARHSEKQKTRKLKQMMGDFSRKLKGKNSKSSRRKRLHKRQISSIVSPPIINRPMGFPPSQLRYPVTNTPGLLEQRMYSFPQQSLVQTQPFAMNAIARSGLPSVPSPALGSPSMGLSALRNPQMRPAYNPSQMGFSRQLSSITGISLPLSVQPGMGIVGMATRKKRSPSRKLSKKSKKATKRQFLAGLPQSRQLAGFLPFGPGAGLPTFPTIPSPQMAFGSTAGAAAFPAKLPQPGLPALRMGSFPGENIPGIAPFSAFPSLPSNPFVKEPQMQNMNFFSNTAGSQWSPRPALRGGMGGGLLESFDGNSRPSMPENGQGYGAEPFQMNGINGEQLAGFNPSSMAFGDQPRPSPMFSEEGRTSQGQAGLFSMGPQKEMASFFDQLPTGGGIIESNNFNMQSGLTALKKSSVPTKKHEKGKNVK</sequence>
<gene>
    <name evidence="3" type="ORF">PLOB_00024821</name>
</gene>
<name>A0ABN8MUX4_9CNID</name>
<feature type="region of interest" description="Disordered" evidence="1">
    <location>
        <begin position="634"/>
        <end position="675"/>
    </location>
</feature>
<protein>
    <submittedName>
        <fullName evidence="3">Uncharacterized protein</fullName>
    </submittedName>
</protein>